<keyword evidence="7" id="KW-0472">Membrane</keyword>
<name>A0A3M6YCS3_HORWE</name>
<dbReference type="Gene3D" id="1.25.40.10">
    <property type="entry name" value="Tetratricopeptide repeat domain"/>
    <property type="match status" value="1"/>
</dbReference>
<dbReference type="InterPro" id="IPR001841">
    <property type="entry name" value="Znf_RING"/>
</dbReference>
<gene>
    <name evidence="12" type="ORF">D0866_15872</name>
</gene>
<dbReference type="EMBL" id="QWIM01003432">
    <property type="protein sequence ID" value="RMY00854.1"/>
    <property type="molecule type" value="Genomic_DNA"/>
</dbReference>
<proteinExistence type="inferred from homology"/>
<dbReference type="GO" id="GO:0008270">
    <property type="term" value="F:zinc ion binding"/>
    <property type="evidence" value="ECO:0007669"/>
    <property type="project" value="UniProtKB-KW"/>
</dbReference>
<comment type="similarity">
    <text evidence="1">Belongs to the VPS11 family.</text>
</comment>
<dbReference type="Pfam" id="PF23356">
    <property type="entry name" value="TPR_PEP5_VPS11"/>
    <property type="match status" value="2"/>
</dbReference>
<evidence type="ECO:0000256" key="8">
    <source>
        <dbReference type="ARBA" id="ARBA00029433"/>
    </source>
</evidence>
<dbReference type="Pfam" id="PF12451">
    <property type="entry name" value="VPS11_C"/>
    <property type="match status" value="1"/>
</dbReference>
<dbReference type="GO" id="GO:0006904">
    <property type="term" value="P:vesicle docking involved in exocytosis"/>
    <property type="evidence" value="ECO:0007669"/>
    <property type="project" value="TreeGrafter"/>
</dbReference>
<accession>A0A3M6YCS3</accession>
<dbReference type="GO" id="GO:0048284">
    <property type="term" value="P:organelle fusion"/>
    <property type="evidence" value="ECO:0007669"/>
    <property type="project" value="TreeGrafter"/>
</dbReference>
<dbReference type="PANTHER" id="PTHR23323:SF24">
    <property type="entry name" value="VACUOLAR PROTEIN SORTING-ASSOCIATED PROTEIN 11 HOMOLOG"/>
    <property type="match status" value="1"/>
</dbReference>
<evidence type="ECO:0000313" key="12">
    <source>
        <dbReference type="EMBL" id="RMY00854.1"/>
    </source>
</evidence>
<dbReference type="InterPro" id="IPR016024">
    <property type="entry name" value="ARM-type_fold"/>
</dbReference>
<evidence type="ECO:0000256" key="5">
    <source>
        <dbReference type="ARBA" id="ARBA00022833"/>
    </source>
</evidence>
<dbReference type="GO" id="GO:0005768">
    <property type="term" value="C:endosome"/>
    <property type="evidence" value="ECO:0007669"/>
    <property type="project" value="TreeGrafter"/>
</dbReference>
<evidence type="ECO:0000313" key="13">
    <source>
        <dbReference type="Proteomes" id="UP000276864"/>
    </source>
</evidence>
<dbReference type="Pfam" id="PF23341">
    <property type="entry name" value="PEP5_VPS11_N"/>
    <property type="match status" value="1"/>
</dbReference>
<dbReference type="SUPFAM" id="SSF48371">
    <property type="entry name" value="ARM repeat"/>
    <property type="match status" value="1"/>
</dbReference>
<dbReference type="PANTHER" id="PTHR23323">
    <property type="entry name" value="VACUOLAR PROTEIN SORTING-ASSOCIATED PROTEIN"/>
    <property type="match status" value="1"/>
</dbReference>
<keyword evidence="6" id="KW-0653">Protein transport</keyword>
<dbReference type="CDD" id="cd16688">
    <property type="entry name" value="RING-H2_Vps11"/>
    <property type="match status" value="1"/>
</dbReference>
<keyword evidence="5" id="KW-0862">Zinc</keyword>
<sequence length="688" mass="77765">MLRQFGGQQVDGLMNSSNLTILDADLKLIAYSDKVNGEVNEILSMWGDIFLLTVEGKLYRYHERTFTQKLDLVYQRDLYLVAISLAQKYKVDPVQQNVIFRRYGDYLYSKGDYDTAMQQYLRAIDNTEPSQIIRKFLDNQHIKNLIEYLEALHEESKATSDHTTLLLNCYAKLKDTEKLDAFIKQPGELKFDLDTAIIMCRQGGYYEQAAFLARRHEEHGLVIDIMIEDLKWYAEAVAYIVRLGPKDAYDNFMRYGTVLLEHRPIEMTQLFVDYFTDQYRPKKDAVIVQDTTPAQQESSGFGTAAKSAVQNLVAFIPLPGMTVSSTPAAGEQKATQVVETTTAGDYVAYEAPKPKLAFSAFVDHPDEFITFLEALIKSENVKEAEKADLHTTLFEIYLHQASNSKSEEKTEWERKARQLIESKDVPIDTSNVLLLSDLEKFRDGTILVSERQGLRFDVFRSYTAAKDTRGAIKALHKYGPEEPQLYPAALAYFTSSPEILQEAGDEIETVLKKIEQDGLMAPLQVIQTLSTNAVATMGLVKKYLSSTVERERAEIAANRRQINTLRSDTSQKLQSIDSLSTQPEPFSATRCSACGRTLDLPTVHFLCKHSYHQRCLNVAEGQDVEDVECPICTPQNQTVRQIRRAQEETAGRHELFQDALGRGKERFGVVGDWFGRGVMGASSVTGTV</sequence>
<dbReference type="GO" id="GO:0030897">
    <property type="term" value="C:HOPS complex"/>
    <property type="evidence" value="ECO:0007669"/>
    <property type="project" value="TreeGrafter"/>
</dbReference>
<dbReference type="PROSITE" id="PS50236">
    <property type="entry name" value="CHCR"/>
    <property type="match status" value="1"/>
</dbReference>
<reference evidence="12 13" key="1">
    <citation type="journal article" date="2018" name="BMC Genomics">
        <title>Genomic evidence for intraspecific hybridization in a clonal and extremely halotolerant yeast.</title>
        <authorList>
            <person name="Gostincar C."/>
            <person name="Stajich J.E."/>
            <person name="Zupancic J."/>
            <person name="Zalar P."/>
            <person name="Gunde-Cimerman N."/>
        </authorList>
    </citation>
    <scope>NUCLEOTIDE SEQUENCE [LARGE SCALE GENOMIC DNA]</scope>
    <source>
        <strain evidence="12 13">EXF-6651</strain>
    </source>
</reference>
<dbReference type="InterPro" id="IPR024763">
    <property type="entry name" value="VPS11_C"/>
</dbReference>
<dbReference type="GO" id="GO:0007032">
    <property type="term" value="P:endosome organization"/>
    <property type="evidence" value="ECO:0007669"/>
    <property type="project" value="TreeGrafter"/>
</dbReference>
<evidence type="ECO:0000256" key="10">
    <source>
        <dbReference type="PROSITE-ProRule" id="PRU01006"/>
    </source>
</evidence>
<evidence type="ECO:0000256" key="2">
    <source>
        <dbReference type="ARBA" id="ARBA00022448"/>
    </source>
</evidence>
<comment type="caution">
    <text evidence="12">The sequence shown here is derived from an EMBL/GenBank/DDBJ whole genome shotgun (WGS) entry which is preliminary data.</text>
</comment>
<feature type="domain" description="RING-type" evidence="11">
    <location>
        <begin position="591"/>
        <end position="633"/>
    </location>
</feature>
<protein>
    <recommendedName>
        <fullName evidence="11">RING-type domain-containing protein</fullName>
    </recommendedName>
</protein>
<dbReference type="InterPro" id="IPR011990">
    <property type="entry name" value="TPR-like_helical_dom_sf"/>
</dbReference>
<dbReference type="GO" id="GO:0007033">
    <property type="term" value="P:vacuole organization"/>
    <property type="evidence" value="ECO:0007669"/>
    <property type="project" value="TreeGrafter"/>
</dbReference>
<dbReference type="SUPFAM" id="SSF57850">
    <property type="entry name" value="RING/U-box"/>
    <property type="match status" value="1"/>
</dbReference>
<evidence type="ECO:0000256" key="1">
    <source>
        <dbReference type="ARBA" id="ARBA00007070"/>
    </source>
</evidence>
<organism evidence="12 13">
    <name type="scientific">Hortaea werneckii</name>
    <name type="common">Black yeast</name>
    <name type="synonym">Cladosporium werneckii</name>
    <dbReference type="NCBI Taxonomy" id="91943"/>
    <lineage>
        <taxon>Eukaryota</taxon>
        <taxon>Fungi</taxon>
        <taxon>Dikarya</taxon>
        <taxon>Ascomycota</taxon>
        <taxon>Pezizomycotina</taxon>
        <taxon>Dothideomycetes</taxon>
        <taxon>Dothideomycetidae</taxon>
        <taxon>Mycosphaerellales</taxon>
        <taxon>Teratosphaeriaceae</taxon>
        <taxon>Hortaea</taxon>
    </lineage>
</organism>
<keyword evidence="2" id="KW-0813">Transport</keyword>
<dbReference type="InterPro" id="IPR000547">
    <property type="entry name" value="Clathrin_H-chain/VPS_repeat"/>
</dbReference>
<evidence type="ECO:0000259" key="11">
    <source>
        <dbReference type="PROSITE" id="PS50089"/>
    </source>
</evidence>
<comment type="subcellular location">
    <subcellularLocation>
        <location evidence="8">Endomembrane system</location>
        <topology evidence="8">Peripheral membrane protein</topology>
        <orientation evidence="8">Cytoplasmic side</orientation>
    </subcellularLocation>
</comment>
<dbReference type="InterPro" id="IPR057307">
    <property type="entry name" value="PEP5_VPS11_N"/>
</dbReference>
<dbReference type="InterPro" id="IPR057308">
    <property type="entry name" value="CHCR_PEP5_VPS11"/>
</dbReference>
<dbReference type="FunFam" id="1.25.40.10:FF:000440">
    <property type="entry name" value="E3 ubiquitin-protein ligase PEP5"/>
    <property type="match status" value="1"/>
</dbReference>
<dbReference type="GO" id="GO:0030674">
    <property type="term" value="F:protein-macromolecule adaptor activity"/>
    <property type="evidence" value="ECO:0007669"/>
    <property type="project" value="TreeGrafter"/>
</dbReference>
<dbReference type="Pfam" id="PF17122">
    <property type="entry name" value="zf-C3H2C3"/>
    <property type="match status" value="1"/>
</dbReference>
<keyword evidence="3" id="KW-0479">Metal-binding</keyword>
<dbReference type="PROSITE" id="PS50089">
    <property type="entry name" value="ZF_RING_2"/>
    <property type="match status" value="1"/>
</dbReference>
<feature type="repeat" description="CHCR" evidence="10">
    <location>
        <begin position="120"/>
        <end position="268"/>
    </location>
</feature>
<keyword evidence="4 9" id="KW-0863">Zinc-finger</keyword>
<evidence type="ECO:0000256" key="9">
    <source>
        <dbReference type="PROSITE-ProRule" id="PRU00175"/>
    </source>
</evidence>
<evidence type="ECO:0000256" key="7">
    <source>
        <dbReference type="ARBA" id="ARBA00023136"/>
    </source>
</evidence>
<evidence type="ECO:0000256" key="4">
    <source>
        <dbReference type="ARBA" id="ARBA00022771"/>
    </source>
</evidence>
<dbReference type="Proteomes" id="UP000276864">
    <property type="component" value="Unassembled WGS sequence"/>
</dbReference>
<dbReference type="GO" id="GO:0006886">
    <property type="term" value="P:intracellular protein transport"/>
    <property type="evidence" value="ECO:0007669"/>
    <property type="project" value="UniProtKB-UniRule"/>
</dbReference>
<evidence type="ECO:0000256" key="3">
    <source>
        <dbReference type="ARBA" id="ARBA00022723"/>
    </source>
</evidence>
<evidence type="ECO:0000256" key="6">
    <source>
        <dbReference type="ARBA" id="ARBA00022927"/>
    </source>
</evidence>
<dbReference type="AlphaFoldDB" id="A0A3M6YCS3"/>